<evidence type="ECO:0000313" key="3">
    <source>
        <dbReference type="Proteomes" id="UP000824782"/>
    </source>
</evidence>
<comment type="caution">
    <text evidence="2">The sequence shown here is derived from an EMBL/GenBank/DDBJ whole genome shotgun (WGS) entry which is preliminary data.</text>
</comment>
<feature type="region of interest" description="Disordered" evidence="1">
    <location>
        <begin position="30"/>
        <end position="66"/>
    </location>
</feature>
<sequence length="66" mass="7036">MPVGGGIEPRPFLVLQRLLVGKRNFLLAQPKNWSMNTRGHKGPLSSASGSSPTSPSPSHWSQGLKG</sequence>
<organism evidence="2 3">
    <name type="scientific">Engystomops pustulosus</name>
    <name type="common">Tungara frog</name>
    <name type="synonym">Physalaemus pustulosus</name>
    <dbReference type="NCBI Taxonomy" id="76066"/>
    <lineage>
        <taxon>Eukaryota</taxon>
        <taxon>Metazoa</taxon>
        <taxon>Chordata</taxon>
        <taxon>Craniata</taxon>
        <taxon>Vertebrata</taxon>
        <taxon>Euteleostomi</taxon>
        <taxon>Amphibia</taxon>
        <taxon>Batrachia</taxon>
        <taxon>Anura</taxon>
        <taxon>Neobatrachia</taxon>
        <taxon>Hyloidea</taxon>
        <taxon>Leptodactylidae</taxon>
        <taxon>Leiuperinae</taxon>
        <taxon>Engystomops</taxon>
    </lineage>
</organism>
<dbReference type="AlphaFoldDB" id="A0AAV6YBN3"/>
<dbReference type="EMBL" id="WNYA01084009">
    <property type="protein sequence ID" value="KAG8534954.1"/>
    <property type="molecule type" value="Genomic_DNA"/>
</dbReference>
<reference evidence="2" key="1">
    <citation type="thesis" date="2020" institute="ProQuest LLC" country="789 East Eisenhower Parkway, Ann Arbor, MI, USA">
        <title>Comparative Genomics and Chromosome Evolution.</title>
        <authorList>
            <person name="Mudd A.B."/>
        </authorList>
    </citation>
    <scope>NUCLEOTIDE SEQUENCE</scope>
    <source>
        <strain evidence="2">237g6f4</strain>
        <tissue evidence="2">Blood</tissue>
    </source>
</reference>
<evidence type="ECO:0000256" key="1">
    <source>
        <dbReference type="SAM" id="MobiDB-lite"/>
    </source>
</evidence>
<protein>
    <submittedName>
        <fullName evidence="2">Uncharacterized protein</fullName>
    </submittedName>
</protein>
<gene>
    <name evidence="2" type="ORF">GDO81_029841</name>
</gene>
<accession>A0AAV6YBN3</accession>
<proteinExistence type="predicted"/>
<keyword evidence="3" id="KW-1185">Reference proteome</keyword>
<feature type="compositionally biased region" description="Low complexity" evidence="1">
    <location>
        <begin position="43"/>
        <end position="66"/>
    </location>
</feature>
<dbReference type="Proteomes" id="UP000824782">
    <property type="component" value="Unassembled WGS sequence"/>
</dbReference>
<name>A0AAV6YBN3_ENGPU</name>
<evidence type="ECO:0000313" key="2">
    <source>
        <dbReference type="EMBL" id="KAG8534954.1"/>
    </source>
</evidence>